<sequence>MKKMFYITTITIVLSTTAWGMDNITNTTSIDLSQNLSKQDIIKVNLAHAYYIYGGNPKRAIALLKSYIDDKKNIKARYIYASALSRYDLNTSLTMLKDLTDEGYPYAMETYGEKRTCELNKYNKSCQKQGYDKLLKTTYITWRKADPEELYNDAYQKYLDIHEVQ</sequence>
<proteinExistence type="predicted"/>
<evidence type="ECO:0000256" key="1">
    <source>
        <dbReference type="SAM" id="SignalP"/>
    </source>
</evidence>
<dbReference type="Proteomes" id="UP000191116">
    <property type="component" value="Unassembled WGS sequence"/>
</dbReference>
<dbReference type="AlphaFoldDB" id="A0A1T4V1I2"/>
<accession>A0A1T4V1I2</accession>
<dbReference type="OrthoDB" id="5919606at2"/>
<evidence type="ECO:0008006" key="4">
    <source>
        <dbReference type="Google" id="ProtNLM"/>
    </source>
</evidence>
<reference evidence="2 3" key="1">
    <citation type="submission" date="2017-02" db="EMBL/GenBank/DDBJ databases">
        <authorList>
            <person name="Peterson S.W."/>
        </authorList>
    </citation>
    <scope>NUCLEOTIDE SEQUENCE [LARGE SCALE GENOMIC DNA]</scope>
    <source>
        <strain evidence="2 3">CECT 9189</strain>
    </source>
</reference>
<evidence type="ECO:0000313" key="2">
    <source>
        <dbReference type="EMBL" id="SKA58738.1"/>
    </source>
</evidence>
<feature type="signal peptide" evidence="1">
    <location>
        <begin position="1"/>
        <end position="20"/>
    </location>
</feature>
<name>A0A1T4V1I2_9GAMM</name>
<dbReference type="RefSeq" id="WP_080176600.1">
    <property type="nucleotide sequence ID" value="NZ_AP024856.1"/>
</dbReference>
<feature type="chain" id="PRO_5012549603" description="Tetratricopeptide repeat protein" evidence="1">
    <location>
        <begin position="21"/>
        <end position="165"/>
    </location>
</feature>
<dbReference type="EMBL" id="FUWP01000058">
    <property type="protein sequence ID" value="SKA58738.1"/>
    <property type="molecule type" value="Genomic_DNA"/>
</dbReference>
<gene>
    <name evidence="2" type="ORF">CZ814_03995</name>
</gene>
<evidence type="ECO:0000313" key="3">
    <source>
        <dbReference type="Proteomes" id="UP000191116"/>
    </source>
</evidence>
<keyword evidence="1" id="KW-0732">Signal</keyword>
<organism evidence="2 3">
    <name type="scientific">Photobacterium toruni</name>
    <dbReference type="NCBI Taxonomy" id="1935446"/>
    <lineage>
        <taxon>Bacteria</taxon>
        <taxon>Pseudomonadati</taxon>
        <taxon>Pseudomonadota</taxon>
        <taxon>Gammaproteobacteria</taxon>
        <taxon>Vibrionales</taxon>
        <taxon>Vibrionaceae</taxon>
        <taxon>Photobacterium</taxon>
    </lineage>
</organism>
<protein>
    <recommendedName>
        <fullName evidence="4">Tetratricopeptide repeat protein</fullName>
    </recommendedName>
</protein>